<sequence>MKLNKIAKMVRAEKSNEVAQQFVNDLIYTIEKENESDYIPTKAYKPSGIAGCKRSLYYQMIGAQPDEQSSGVNLVGICESGTDRHEVLQDYIQHMAKYTGHCKWINVGDYLHNQGVTDPQVVSQEGNETKLFSKKYNMRFMCDGLVQYKGEYYIIEIKTESTHKYNSHEEPHQAHKLQAACYSMCIGVPKVIFLYENRDNCNKKGYLFEVPQQMIESIEDTIQYVNDCVKFDVLPPKEPKCTYCKYKNTCAREETNELW</sequence>
<dbReference type="EMBL" id="BK014999">
    <property type="protein sequence ID" value="DAD86426.1"/>
    <property type="molecule type" value="Genomic_DNA"/>
</dbReference>
<evidence type="ECO:0000313" key="1">
    <source>
        <dbReference type="EMBL" id="DAD86426.1"/>
    </source>
</evidence>
<protein>
    <submittedName>
        <fullName evidence="1">Exonuclease</fullName>
    </submittedName>
</protein>
<organism evidence="1">
    <name type="scientific">Siphoviridae sp. ctsBB38</name>
    <dbReference type="NCBI Taxonomy" id="2826482"/>
    <lineage>
        <taxon>Viruses</taxon>
        <taxon>Duplodnaviria</taxon>
        <taxon>Heunggongvirae</taxon>
        <taxon>Uroviricota</taxon>
        <taxon>Caudoviricetes</taxon>
    </lineage>
</organism>
<name>A0A8S5MWF9_9CAUD</name>
<accession>A0A8S5MWF9</accession>
<dbReference type="Gene3D" id="3.90.320.10">
    <property type="match status" value="1"/>
</dbReference>
<dbReference type="InterPro" id="IPR011604">
    <property type="entry name" value="PDDEXK-like_dom_sf"/>
</dbReference>
<keyword evidence="1" id="KW-0378">Hydrolase</keyword>
<reference evidence="1" key="1">
    <citation type="journal article" date="2021" name="Proc. Natl. Acad. Sci. U.S.A.">
        <title>A Catalog of Tens of Thousands of Viruses from Human Metagenomes Reveals Hidden Associations with Chronic Diseases.</title>
        <authorList>
            <person name="Tisza M.J."/>
            <person name="Buck C.B."/>
        </authorList>
    </citation>
    <scope>NUCLEOTIDE SEQUENCE</scope>
    <source>
        <strain evidence="1">CtsBB38</strain>
    </source>
</reference>
<keyword evidence="1" id="KW-0269">Exonuclease</keyword>
<dbReference type="GO" id="GO:0004527">
    <property type="term" value="F:exonuclease activity"/>
    <property type="evidence" value="ECO:0007669"/>
    <property type="project" value="UniProtKB-KW"/>
</dbReference>
<proteinExistence type="predicted"/>
<keyword evidence="1" id="KW-0540">Nuclease</keyword>